<protein>
    <submittedName>
        <fullName evidence="7">MBL fold metallo-hydrolase</fullName>
    </submittedName>
</protein>
<dbReference type="RefSeq" id="WP_140886249.1">
    <property type="nucleotide sequence ID" value="NZ_RCZP01000036.1"/>
</dbReference>
<dbReference type="GO" id="GO:0016787">
    <property type="term" value="F:hydrolase activity"/>
    <property type="evidence" value="ECO:0007669"/>
    <property type="project" value="UniProtKB-KW"/>
</dbReference>
<dbReference type="EMBL" id="RCZP01000036">
    <property type="protein sequence ID" value="TPG47249.1"/>
    <property type="molecule type" value="Genomic_DNA"/>
</dbReference>
<keyword evidence="8" id="KW-1185">Reference proteome</keyword>
<evidence type="ECO:0000256" key="2">
    <source>
        <dbReference type="ARBA" id="ARBA00022723"/>
    </source>
</evidence>
<dbReference type="PANTHER" id="PTHR42978:SF6">
    <property type="entry name" value="QUORUM-QUENCHING LACTONASE YTNP-RELATED"/>
    <property type="match status" value="1"/>
</dbReference>
<dbReference type="SUPFAM" id="SSF56281">
    <property type="entry name" value="Metallo-hydrolase/oxidoreductase"/>
    <property type="match status" value="1"/>
</dbReference>
<accession>A0A502FD94</accession>
<feature type="domain" description="Metallo-beta-lactamase" evidence="6">
    <location>
        <begin position="100"/>
        <end position="306"/>
    </location>
</feature>
<sequence>MDRRTLIATGLAAPALLATARDAAAQAAPAPAPAAPPGLAPAQAPGFYRFRVGQSLVTMVHDGQAVRPDPTQGFVRNASPEEVAASMRAQGLDPARLVNPFTVTVLRTPRGTVMFDTGNGPQTAADSRVGQLGANLAAAGIDAGSIDMVVFTHFHGDHVGGLLDGAGNAAFPRARILVPEREWAFWMDEAQASRAPEAMRPAFANVRRRFAPYDGKVERVADGAEILPGLRAMATPGHTPGHTSYHLSDGSDQAMILGDLTSRPEFNLTNPGWHVIFDMDPNGAEATRRRVFDRVAADRIRCAAYHWSFPANGTVVKDGNGYRLAPAEWSSVL</sequence>
<feature type="chain" id="PRO_5021501342" evidence="5">
    <location>
        <begin position="21"/>
        <end position="333"/>
    </location>
</feature>
<reference evidence="7 8" key="1">
    <citation type="journal article" date="2019" name="Environ. Microbiol.">
        <title>Species interactions and distinct microbial communities in high Arctic permafrost affected cryosols are associated with the CH4 and CO2 gas fluxes.</title>
        <authorList>
            <person name="Altshuler I."/>
            <person name="Hamel J."/>
            <person name="Turney S."/>
            <person name="Magnuson E."/>
            <person name="Levesque R."/>
            <person name="Greer C."/>
            <person name="Whyte L.G."/>
        </authorList>
    </citation>
    <scope>NUCLEOTIDE SEQUENCE [LARGE SCALE GENOMIC DNA]</scope>
    <source>
        <strain evidence="7 8">S9.3B</strain>
    </source>
</reference>
<dbReference type="AlphaFoldDB" id="A0A502FD94"/>
<comment type="caution">
    <text evidence="7">The sequence shown here is derived from an EMBL/GenBank/DDBJ whole genome shotgun (WGS) entry which is preliminary data.</text>
</comment>
<comment type="similarity">
    <text evidence="1">Belongs to the metallo-beta-lactamase superfamily.</text>
</comment>
<dbReference type="InterPro" id="IPR001279">
    <property type="entry name" value="Metallo-B-lactamas"/>
</dbReference>
<evidence type="ECO:0000259" key="6">
    <source>
        <dbReference type="SMART" id="SM00849"/>
    </source>
</evidence>
<dbReference type="InterPro" id="IPR036866">
    <property type="entry name" value="RibonucZ/Hydroxyglut_hydro"/>
</dbReference>
<dbReference type="CDD" id="cd07720">
    <property type="entry name" value="OPHC2-like_MBL-fold"/>
    <property type="match status" value="1"/>
</dbReference>
<gene>
    <name evidence="7" type="ORF">EAH89_23930</name>
</gene>
<name>A0A502FD94_9PROT</name>
<dbReference type="SMART" id="SM00849">
    <property type="entry name" value="Lactamase_B"/>
    <property type="match status" value="1"/>
</dbReference>
<keyword evidence="4" id="KW-0862">Zinc</keyword>
<dbReference type="Pfam" id="PF00753">
    <property type="entry name" value="Lactamase_B"/>
    <property type="match status" value="1"/>
</dbReference>
<organism evidence="7 8">
    <name type="scientific">Muricoccus nepalensis</name>
    <dbReference type="NCBI Taxonomy" id="1854500"/>
    <lineage>
        <taxon>Bacteria</taxon>
        <taxon>Pseudomonadati</taxon>
        <taxon>Pseudomonadota</taxon>
        <taxon>Alphaproteobacteria</taxon>
        <taxon>Acetobacterales</taxon>
        <taxon>Roseomonadaceae</taxon>
        <taxon>Muricoccus</taxon>
    </lineage>
</organism>
<dbReference type="OrthoDB" id="9773738at2"/>
<feature type="signal peptide" evidence="5">
    <location>
        <begin position="1"/>
        <end position="20"/>
    </location>
</feature>
<proteinExistence type="inferred from homology"/>
<evidence type="ECO:0000256" key="4">
    <source>
        <dbReference type="ARBA" id="ARBA00022833"/>
    </source>
</evidence>
<evidence type="ECO:0000313" key="7">
    <source>
        <dbReference type="EMBL" id="TPG47249.1"/>
    </source>
</evidence>
<evidence type="ECO:0000313" key="8">
    <source>
        <dbReference type="Proteomes" id="UP000317078"/>
    </source>
</evidence>
<keyword evidence="2" id="KW-0479">Metal-binding</keyword>
<evidence type="ECO:0000256" key="5">
    <source>
        <dbReference type="SAM" id="SignalP"/>
    </source>
</evidence>
<evidence type="ECO:0000256" key="1">
    <source>
        <dbReference type="ARBA" id="ARBA00007749"/>
    </source>
</evidence>
<dbReference type="InterPro" id="IPR051013">
    <property type="entry name" value="MBL_superfamily_lactonases"/>
</dbReference>
<dbReference type="Proteomes" id="UP000317078">
    <property type="component" value="Unassembled WGS sequence"/>
</dbReference>
<evidence type="ECO:0000256" key="3">
    <source>
        <dbReference type="ARBA" id="ARBA00022801"/>
    </source>
</evidence>
<dbReference type="PANTHER" id="PTHR42978">
    <property type="entry name" value="QUORUM-QUENCHING LACTONASE YTNP-RELATED-RELATED"/>
    <property type="match status" value="1"/>
</dbReference>
<dbReference type="GO" id="GO:0046872">
    <property type="term" value="F:metal ion binding"/>
    <property type="evidence" value="ECO:0007669"/>
    <property type="project" value="UniProtKB-KW"/>
</dbReference>
<keyword evidence="5" id="KW-0732">Signal</keyword>
<dbReference type="Gene3D" id="3.60.15.10">
    <property type="entry name" value="Ribonuclease Z/Hydroxyacylglutathione hydrolase-like"/>
    <property type="match status" value="1"/>
</dbReference>
<keyword evidence="3 7" id="KW-0378">Hydrolase</keyword>